<dbReference type="EMBL" id="FNOW01000066">
    <property type="protein sequence ID" value="SDY43500.1"/>
    <property type="molecule type" value="Genomic_DNA"/>
</dbReference>
<reference evidence="2" key="1">
    <citation type="submission" date="2016-10" db="EMBL/GenBank/DDBJ databases">
        <authorList>
            <person name="Varghese N."/>
            <person name="Submissions S."/>
        </authorList>
    </citation>
    <scope>NUCLEOTIDE SEQUENCE [LARGE SCALE GENOMIC DNA]</scope>
    <source>
        <strain evidence="2">DSM 173</strain>
    </source>
</reference>
<dbReference type="Proteomes" id="UP000198672">
    <property type="component" value="Unassembled WGS sequence"/>
</dbReference>
<dbReference type="Pfam" id="PF03567">
    <property type="entry name" value="Sulfotransfer_2"/>
    <property type="match status" value="1"/>
</dbReference>
<name>A0A1H3JU46_ALLWA</name>
<accession>A0A1H3JU46</accession>
<dbReference type="InterPro" id="IPR027417">
    <property type="entry name" value="P-loop_NTPase"/>
</dbReference>
<keyword evidence="1" id="KW-0808">Transferase</keyword>
<dbReference type="SUPFAM" id="SSF48452">
    <property type="entry name" value="TPR-like"/>
    <property type="match status" value="1"/>
</dbReference>
<protein>
    <submittedName>
        <fullName evidence="1">Sulfotransferase family protein</fullName>
    </submittedName>
</protein>
<sequence length="1586" mass="176635">MSSEAVSLLMSDTKLDRPYLSSQLQTLRSRFAQSDGATVDAVALFNFLVHCGRLGEAEQVAQAPSLAAEPMARQQRRSATIAQRADRWAAALTLWSELFAAQPEDLGLLRNLAQCYRALGEPAAAVRSLEQLVANDRASPNDHLQLLTLKAQMQGESVPPKALEALYLNSPTALPIAIPYLNTLPPDAALEAARELLAHFPAAPSIWLFINALQQKAGDLASAEATLILARSQCVDDTPIVLRYIQFLSAQQRDAEAQKLLDDALCGVTDQALRVQSRLYSARDQPSAALHAAIAAFRLCPNVDGHQLLARAMLQCGRYIPAHRLFARLKHEFAGNVSAWIPIAHLDSDLDHGFEAIDWLRRARDTGLAIPPPRSYAAANWLVGDEEETWIGVLAAAFNEPRLLMMKPGRRREMLAELADRMLTKEAQCYSVNADDRSVAIASWSESIPSLYEIKAYKPLPPAQREALTALDHAARTGAAAEGLAALTPFLEPILASTSSQTYSRLLLWRLAALADLAGQPEAEISYLINAAQLDPREPLCVGKVQRSLRRLGPVLSWHGNARRVVMIVSCAANLQKAKALAHRLRIHDGPSVMIIKADNAINSHRLETEPFGYVMTVPGDDGYLALPNKVAQALRFLYACTNCRSVIKVDDDVAVSSGSDLSQFFAHLDLAGHNYAGKINKRHNPIYLHYRATVSALLPPPIHHRSIPYCNGGWLYYLSRKSLKCIFTQALSNLPPNAPGIVFEDLYVAELLSEQQITPTDVSQTLRGLIAVDTGTRSAIAKKLHALNSVDQMSNPSASSPRYTLIVTHGRSGSTLLNGLLNAIDGWSIKGENNNLAYGLYLSWKSLAEASSERKNSLTTPQSPWFGLHDMSPHDYAQALARPLLSWLEAGVPLSRHRCLGFKEIRYFKIFRDDPSGAELAAYLSFLTTILTPCRLVLLTRDPEQTARSAWWQQCDQEPLRADLRQFADFLQSYATERPEQAFYLTYDDLVTKGPRVDALFAFLGEKPSPTKHAQVFARPHSYNQRSLYLSSVPENWASPNLPAQLRYAHSLQVRGRWDEARHAYREVIASHGRGEIQQPPLIAYTRAGAVHVVLRRSDTHRLAAAMVPKVACSSISHLLYQLDHGGKLFQPRYRIHDYFSKHQNVVSDARLLEGYCRFAVIRDPVERFISGYRNRILFHADAAEMFAWNMRRFEPLGINEFAEKIDEMCQYSKAILQHFSPQRLRLGDDLTAFDAVYPLEDMAGLANHLSDRVKQQLTFGHFQTGGPEIGLEALSPATLEDLITHYAEDYALLASWYTPERIRDRYRYALAHPKSLSMPVPEGEGKLCFVSIHRSVDTALLDIINTAANAHVGPLDLIQGDLIAQLLDWPRPEIPYGKHFLISGAIGFAVAKRAFPRRRLFIMLSNPVDLRLKCYFNILEQQKKVYRSDTSTKEILDCLNNHEDASAQIHLAAYLLDQEPENKQLFPAWQTLPNEEVVNRCVRVLSEEFSAFGLTERYHESLALFGEQLSLTLALDDNDHRHDDAWAQVSDEVRQALEVDLSVDMAIYRAALELFAKRWVASASASESIAQGAAAPIASKEMSC</sequence>
<dbReference type="InterPro" id="IPR005331">
    <property type="entry name" value="Sulfotransferase"/>
</dbReference>
<gene>
    <name evidence="1" type="ORF">SAMN05421644_1664</name>
</gene>
<proteinExistence type="predicted"/>
<dbReference type="GO" id="GO:0016020">
    <property type="term" value="C:membrane"/>
    <property type="evidence" value="ECO:0007669"/>
    <property type="project" value="InterPro"/>
</dbReference>
<dbReference type="STRING" id="61595.SAMN05421644_1664"/>
<evidence type="ECO:0000313" key="2">
    <source>
        <dbReference type="Proteomes" id="UP000198672"/>
    </source>
</evidence>
<keyword evidence="2" id="KW-1185">Reference proteome</keyword>
<dbReference type="OrthoDB" id="4169204at2"/>
<evidence type="ECO:0000313" key="1">
    <source>
        <dbReference type="EMBL" id="SDY43500.1"/>
    </source>
</evidence>
<dbReference type="Gene3D" id="1.25.40.10">
    <property type="entry name" value="Tetratricopeptide repeat domain"/>
    <property type="match status" value="2"/>
</dbReference>
<dbReference type="GO" id="GO:0008146">
    <property type="term" value="F:sulfotransferase activity"/>
    <property type="evidence" value="ECO:0007669"/>
    <property type="project" value="InterPro"/>
</dbReference>
<dbReference type="SUPFAM" id="SSF52540">
    <property type="entry name" value="P-loop containing nucleoside triphosphate hydrolases"/>
    <property type="match status" value="1"/>
</dbReference>
<dbReference type="InterPro" id="IPR011990">
    <property type="entry name" value="TPR-like_helical_dom_sf"/>
</dbReference>
<dbReference type="Gene3D" id="3.40.50.300">
    <property type="entry name" value="P-loop containing nucleotide triphosphate hydrolases"/>
    <property type="match status" value="3"/>
</dbReference>
<organism evidence="1 2">
    <name type="scientific">Allochromatium warmingii</name>
    <name type="common">Chromatium warmingii</name>
    <dbReference type="NCBI Taxonomy" id="61595"/>
    <lineage>
        <taxon>Bacteria</taxon>
        <taxon>Pseudomonadati</taxon>
        <taxon>Pseudomonadota</taxon>
        <taxon>Gammaproteobacteria</taxon>
        <taxon>Chromatiales</taxon>
        <taxon>Chromatiaceae</taxon>
        <taxon>Allochromatium</taxon>
    </lineage>
</organism>